<keyword evidence="4" id="KW-1185">Reference proteome</keyword>
<proteinExistence type="predicted"/>
<gene>
    <name evidence="2" type="ORF">A2T55_06300</name>
    <name evidence="3" type="ORF">AE0388_0684</name>
</gene>
<keyword evidence="1" id="KW-0812">Transmembrane</keyword>
<dbReference type="EMBL" id="JTJZ01000014">
    <property type="protein sequence ID" value="KHS53609.1"/>
    <property type="molecule type" value="Genomic_DNA"/>
</dbReference>
<keyword evidence="1" id="KW-1133">Transmembrane helix</keyword>
<dbReference type="Proteomes" id="UP000031488">
    <property type="component" value="Unassembled WGS sequence"/>
</dbReference>
<evidence type="ECO:0000313" key="5">
    <source>
        <dbReference type="Proteomes" id="UP000075950"/>
    </source>
</evidence>
<reference evidence="3 4" key="1">
    <citation type="submission" date="2014-11" db="EMBL/GenBank/DDBJ databases">
        <title>Draft Genome Sequence of Brevibacterium linens AE038-8.</title>
        <authorList>
            <person name="Maizel D."/>
            <person name="Utturkar S.M."/>
            <person name="Brown S.D."/>
            <person name="Ferrero M."/>
            <person name="Rosen B.P."/>
        </authorList>
    </citation>
    <scope>NUCLEOTIDE SEQUENCE [LARGE SCALE GENOMIC DNA]</scope>
    <source>
        <strain evidence="3 4">AE038-8</strain>
    </source>
</reference>
<accession>A0A142NM29</accession>
<reference evidence="2" key="2">
    <citation type="submission" date="2016-03" db="EMBL/GenBank/DDBJ databases">
        <authorList>
            <person name="Zhu Y."/>
            <person name="Sun C."/>
        </authorList>
    </citation>
    <scope>NUCLEOTIDE SEQUENCE</scope>
    <source>
        <strain evidence="2">BS258</strain>
    </source>
</reference>
<dbReference type="RefSeq" id="WP_039207128.1">
    <property type="nucleotide sequence ID" value="NZ_CP186330.1"/>
</dbReference>
<dbReference type="KEGG" id="bly:A2T55_06300"/>
<evidence type="ECO:0000313" key="4">
    <source>
        <dbReference type="Proteomes" id="UP000031488"/>
    </source>
</evidence>
<dbReference type="AlphaFoldDB" id="A0A0B9ARV7"/>
<accession>A0A0B9ARV7</accession>
<evidence type="ECO:0000313" key="2">
    <source>
        <dbReference type="EMBL" id="AMT93440.1"/>
    </source>
</evidence>
<feature type="transmembrane region" description="Helical" evidence="1">
    <location>
        <begin position="88"/>
        <end position="109"/>
    </location>
</feature>
<evidence type="ECO:0000313" key="3">
    <source>
        <dbReference type="EMBL" id="KHS53609.1"/>
    </source>
</evidence>
<dbReference type="EMBL" id="CP014869">
    <property type="protein sequence ID" value="AMT93440.1"/>
    <property type="molecule type" value="Genomic_DNA"/>
</dbReference>
<dbReference type="PATRIC" id="fig|1703.6.peg.567"/>
<dbReference type="Proteomes" id="UP000075950">
    <property type="component" value="Chromosome"/>
</dbReference>
<organism evidence="3 4">
    <name type="scientific">Brevibacterium linens</name>
    <dbReference type="NCBI Taxonomy" id="1703"/>
    <lineage>
        <taxon>Bacteria</taxon>
        <taxon>Bacillati</taxon>
        <taxon>Actinomycetota</taxon>
        <taxon>Actinomycetes</taxon>
        <taxon>Micrococcales</taxon>
        <taxon>Brevibacteriaceae</taxon>
        <taxon>Brevibacterium</taxon>
    </lineage>
</organism>
<evidence type="ECO:0000256" key="1">
    <source>
        <dbReference type="SAM" id="Phobius"/>
    </source>
</evidence>
<evidence type="ECO:0008006" key="6">
    <source>
        <dbReference type="Google" id="ProtNLM"/>
    </source>
</evidence>
<sequence length="113" mass="12570">MKRPHPRHARRGRGPIAKRWIYWKRRYAHPTRRDWVLLGCLLGVAAAAACSVIDFRLGAVVLAVVPASLAGFRAMPPPWTDVWTNRSKAVDITTCLLFAGLLVGLAFVVPLTR</sequence>
<keyword evidence="1" id="KW-0472">Membrane</keyword>
<dbReference type="STRING" id="1703.BLSMQ_1299"/>
<reference evidence="5" key="3">
    <citation type="submission" date="2016-03" db="EMBL/GenBank/DDBJ databases">
        <authorList>
            <person name="Ploux O."/>
        </authorList>
    </citation>
    <scope>NUCLEOTIDE SEQUENCE [LARGE SCALE GENOMIC DNA]</scope>
    <source>
        <strain evidence="5">BS258</strain>
    </source>
</reference>
<name>A0A0B9ARV7_BRELN</name>
<protein>
    <recommendedName>
        <fullName evidence="6">DUF3017 domain-containing protein</fullName>
    </recommendedName>
</protein>